<dbReference type="GO" id="GO:0031177">
    <property type="term" value="F:phosphopantetheine binding"/>
    <property type="evidence" value="ECO:0007669"/>
    <property type="project" value="InterPro"/>
</dbReference>
<keyword evidence="5" id="KW-0808">Transferase</keyword>
<dbReference type="SUPFAM" id="SSF55048">
    <property type="entry name" value="Probable ACP-binding domain of malonyl-CoA ACP transacylase"/>
    <property type="match status" value="1"/>
</dbReference>
<dbReference type="InterPro" id="IPR016039">
    <property type="entry name" value="Thiolase-like"/>
</dbReference>
<gene>
    <name evidence="14" type="ORF">KCMC57_47210</name>
</gene>
<dbReference type="PROSITE" id="PS50075">
    <property type="entry name" value="CARRIER"/>
    <property type="match status" value="1"/>
</dbReference>
<evidence type="ECO:0000256" key="8">
    <source>
        <dbReference type="ARBA" id="ARBA00023194"/>
    </source>
</evidence>
<dbReference type="GO" id="GO:0004312">
    <property type="term" value="F:fatty acid synthase activity"/>
    <property type="evidence" value="ECO:0007669"/>
    <property type="project" value="TreeGrafter"/>
</dbReference>
<dbReference type="SMART" id="SM00822">
    <property type="entry name" value="PKS_KR"/>
    <property type="match status" value="1"/>
</dbReference>
<dbReference type="Gene3D" id="1.10.1200.10">
    <property type="entry name" value="ACP-like"/>
    <property type="match status" value="1"/>
</dbReference>
<dbReference type="SUPFAM" id="SSF47336">
    <property type="entry name" value="ACP-like"/>
    <property type="match status" value="1"/>
</dbReference>
<feature type="region of interest" description="Disordered" evidence="11">
    <location>
        <begin position="1420"/>
        <end position="1439"/>
    </location>
</feature>
<dbReference type="GO" id="GO:0017000">
    <property type="term" value="P:antibiotic biosynthetic process"/>
    <property type="evidence" value="ECO:0007669"/>
    <property type="project" value="UniProtKB-KW"/>
</dbReference>
<evidence type="ECO:0000256" key="6">
    <source>
        <dbReference type="ARBA" id="ARBA00022832"/>
    </source>
</evidence>
<protein>
    <submittedName>
        <fullName evidence="14">Uncharacterized protein</fullName>
    </submittedName>
</protein>
<sequence length="1517" mass="162058">MSEYEFEDSLDIAVVGMAGRFPGARSVAEYWSNLKAGVCSVTRFGEEELAARGVDAATLADPDFVGAGYVLEDSEKFDAAFFGYSPREAELMDPQHRVLLECAWAALESSGYDAERNDGLVGVYAGAGNNTYLLFNIASQPGAAQLLGDKQTVIGNRPDFLASRVSYKLGLEGPALNIQSACSTSLVAVVEACQALLAYQCDTALAGGVAVDGTRSKGYIYRPDGIFSPDGYCRTFDAAAQGTVGGDGVGMVVLKRLKDAITDHDHIHAVIKGSALNNDGSRRAGFSAPSAATQSAAISTALANADVPADTIGYVELHGTATILGDPIEFSALATAYSGVAPGSCALGSAKTNIGHLDSAAGVAGLIKTVLAVEHGQLPPTLHFEKPNPRIELDGSPFYLNTELLPWPEHEGPRRAGVSSFGLGGTNAHVIVEQAPEPARGPRPAEGTEQLLVLSAKSPEALEVATDQLHDHLRAHSQLPLADVAFTLQQGRRAFPFRRMLVAGSTTEALSALDARDDGRLLSSTASEAAHRPVAFMFTGFGTQYPGMARQLHAQEPVFRAALDECAELLEPLLGTDIRKLLLTAEESAAESPGQPFDFRKLLLQPERSAHPLDQPRLGYPAVFALEYALVKLWAAWGVEPEVMIGHSLGEYVAACVAGVFSLPDALRLVAERARLIEEQGEGAMLAVPLSEEAVDRYTDAEVCLAAVNGPQTCVLSGTVEGVDRVARELLAAGIAARQLTSRFAFHSPMMDPVVAPYADLVRSVRLNAPKVPFVSNLSGTWITDEEATSPAYWARHVRESVRFADGLTTLWSVPDVVIVEIGPAPTLTPGALQHPAASGTDRVVVPSLPGAFLGQSDRAALLRAAGRLWLAGLGRPFPTPQDARRVPLPTYPFERRTYWLEPGTAQPVSGSAQQRRGNLPEWFYTPSWQRLPAAPQPDPAVLAAEQWLVFADEYGVGHHLADRLKGLGATVHTVRPGADWGRPAEREYIVDPGRPEHFVRLAEALRADGPLPGRTVHCWSVGDDAERAVAPADVQALLHRSFGSLVHWVQATQAELMARQQRWDVLSTEVCSVLGDEPLCPPKATVQGLCKVLPQEYPSLGCVRFDLRLESPDSVAGMVDQLLADLAAPPGERTLALRGRHRWAPTYVTGAPSGRVGAAVRPDGVYLITGGLGKIGLLMARALADRAPVKLVLLGRTGLPPRESWDEPQHPEPVRSAIRAVRDIEALGSTVLVTATDVSDLAAMTALKERVLREFGPVSGLLHCAGTTGTAAHRELAVLGAEEASWHFGPKLYGTQVLQEVLADQQLDFAIISSSIAALLGGLGFGAYAAANAALDVFAQCNHSAALPWTSVDWEAWYFSNEDRADSELGVAVRELALTPAEGRQVFDALLDAAPQPQIVTSTGDLTLRQELWTDPVADTPAPAARHERPNLRNPYVAPNGETEHRVAEIWQELLGVESVGVQDNFFELGGSSLLGLQVVHRLRQELAVAVPLTIVYEGPTVRTLGALVDDLRAAL</sequence>
<evidence type="ECO:0000313" key="14">
    <source>
        <dbReference type="EMBL" id="BFP48353.1"/>
    </source>
</evidence>
<dbReference type="InterPro" id="IPR006162">
    <property type="entry name" value="Ppantetheine_attach_site"/>
</dbReference>
<dbReference type="InterPro" id="IPR049490">
    <property type="entry name" value="C883_1060-like_KR_N"/>
</dbReference>
<feature type="domain" description="Ketosynthase family 3 (KS3)" evidence="13">
    <location>
        <begin position="9"/>
        <end position="434"/>
    </location>
</feature>
<dbReference type="PROSITE" id="PS00606">
    <property type="entry name" value="KS3_1"/>
    <property type="match status" value="1"/>
</dbReference>
<accession>A0AB33K3U1</accession>
<dbReference type="Pfam" id="PF22621">
    <property type="entry name" value="CurL-like_PKS_C"/>
    <property type="match status" value="1"/>
</dbReference>
<dbReference type="EMBL" id="AP035881">
    <property type="protein sequence ID" value="BFP48353.1"/>
    <property type="molecule type" value="Genomic_DNA"/>
</dbReference>
<keyword evidence="4" id="KW-0597">Phosphoprotein</keyword>
<evidence type="ECO:0000256" key="4">
    <source>
        <dbReference type="ARBA" id="ARBA00022553"/>
    </source>
</evidence>
<keyword evidence="3" id="KW-0596">Phosphopantetheine</keyword>
<dbReference type="GO" id="GO:0004315">
    <property type="term" value="F:3-oxoacyl-[acyl-carrier-protein] synthase activity"/>
    <property type="evidence" value="ECO:0007669"/>
    <property type="project" value="InterPro"/>
</dbReference>
<dbReference type="Gene3D" id="3.40.47.10">
    <property type="match status" value="1"/>
</dbReference>
<dbReference type="SMART" id="SM00823">
    <property type="entry name" value="PKS_PP"/>
    <property type="match status" value="1"/>
</dbReference>
<dbReference type="Pfam" id="PF21394">
    <property type="entry name" value="Beta-ketacyl_N"/>
    <property type="match status" value="1"/>
</dbReference>
<dbReference type="GO" id="GO:0044550">
    <property type="term" value="P:secondary metabolite biosynthetic process"/>
    <property type="evidence" value="ECO:0007669"/>
    <property type="project" value="UniProtKB-ARBA"/>
</dbReference>
<evidence type="ECO:0000256" key="3">
    <source>
        <dbReference type="ARBA" id="ARBA00022450"/>
    </source>
</evidence>
<keyword evidence="8" id="KW-0045">Antibiotic biosynthesis</keyword>
<dbReference type="PANTHER" id="PTHR43775:SF51">
    <property type="entry name" value="INACTIVE PHENOLPHTHIOCEROL SYNTHESIS POLYKETIDE SYNTHASE TYPE I PKS1-RELATED"/>
    <property type="match status" value="1"/>
</dbReference>
<dbReference type="Pfam" id="PF02801">
    <property type="entry name" value="Ketoacyl-synt_C"/>
    <property type="match status" value="1"/>
</dbReference>
<dbReference type="SMART" id="SM00825">
    <property type="entry name" value="PKS_KS"/>
    <property type="match status" value="1"/>
</dbReference>
<evidence type="ECO:0000259" key="12">
    <source>
        <dbReference type="PROSITE" id="PS50075"/>
    </source>
</evidence>
<keyword evidence="9" id="KW-0511">Multifunctional enzyme</keyword>
<evidence type="ECO:0000256" key="7">
    <source>
        <dbReference type="ARBA" id="ARBA00023098"/>
    </source>
</evidence>
<dbReference type="InterPro" id="IPR057326">
    <property type="entry name" value="KR_dom"/>
</dbReference>
<dbReference type="GO" id="GO:0006633">
    <property type="term" value="P:fatty acid biosynthetic process"/>
    <property type="evidence" value="ECO:0007669"/>
    <property type="project" value="InterPro"/>
</dbReference>
<evidence type="ECO:0000256" key="5">
    <source>
        <dbReference type="ARBA" id="ARBA00022679"/>
    </source>
</evidence>
<dbReference type="Pfam" id="PF00550">
    <property type="entry name" value="PP-binding"/>
    <property type="match status" value="1"/>
</dbReference>
<dbReference type="InterPro" id="IPR009081">
    <property type="entry name" value="PP-bd_ACP"/>
</dbReference>
<dbReference type="Gene3D" id="3.30.70.3290">
    <property type="match status" value="1"/>
</dbReference>
<keyword evidence="10" id="KW-0012">Acyltransferase</keyword>
<name>A0AB33K3U1_9ACTN</name>
<keyword evidence="7" id="KW-0443">Lipid metabolism</keyword>
<dbReference type="CDD" id="cd00833">
    <property type="entry name" value="PKS"/>
    <property type="match status" value="1"/>
</dbReference>
<evidence type="ECO:0000256" key="2">
    <source>
        <dbReference type="ARBA" id="ARBA00006432"/>
    </source>
</evidence>
<dbReference type="InterPro" id="IPR016036">
    <property type="entry name" value="Malonyl_transacylase_ACP-bd"/>
</dbReference>
<evidence type="ECO:0000256" key="9">
    <source>
        <dbReference type="ARBA" id="ARBA00023268"/>
    </source>
</evidence>
<dbReference type="SUPFAM" id="SSF51735">
    <property type="entry name" value="NAD(P)-binding Rossmann-fold domains"/>
    <property type="match status" value="2"/>
</dbReference>
<dbReference type="InterPro" id="IPR036291">
    <property type="entry name" value="NAD(P)-bd_dom_sf"/>
</dbReference>
<keyword evidence="6" id="KW-0276">Fatty acid metabolism</keyword>
<dbReference type="FunFam" id="1.10.1200.10:FF:000016">
    <property type="entry name" value="Non-ribosomal peptide synthase"/>
    <property type="match status" value="1"/>
</dbReference>
<dbReference type="FunFam" id="3.40.47.10:FF:000042">
    <property type="entry name" value="Polyketide synthase Pks13"/>
    <property type="match status" value="1"/>
</dbReference>
<dbReference type="InterPro" id="IPR014031">
    <property type="entry name" value="Ketoacyl_synth_C"/>
</dbReference>
<dbReference type="InterPro" id="IPR020841">
    <property type="entry name" value="PKS_Beta-ketoAc_synthase_dom"/>
</dbReference>
<dbReference type="InterPro" id="IPR036736">
    <property type="entry name" value="ACP-like_sf"/>
</dbReference>
<evidence type="ECO:0000256" key="10">
    <source>
        <dbReference type="ARBA" id="ARBA00023315"/>
    </source>
</evidence>
<evidence type="ECO:0000256" key="1">
    <source>
        <dbReference type="ARBA" id="ARBA00001957"/>
    </source>
</evidence>
<dbReference type="PROSITE" id="PS52004">
    <property type="entry name" value="KS3_2"/>
    <property type="match status" value="1"/>
</dbReference>
<dbReference type="SUPFAM" id="SSF53901">
    <property type="entry name" value="Thiolase-like"/>
    <property type="match status" value="1"/>
</dbReference>
<dbReference type="SUPFAM" id="SSF52151">
    <property type="entry name" value="FabD/lysophospholipase-like"/>
    <property type="match status" value="1"/>
</dbReference>
<dbReference type="PROSITE" id="PS00012">
    <property type="entry name" value="PHOSPHOPANTETHEINE"/>
    <property type="match status" value="1"/>
</dbReference>
<dbReference type="Gene3D" id="3.40.50.720">
    <property type="entry name" value="NAD(P)-binding Rossmann-like Domain"/>
    <property type="match status" value="1"/>
</dbReference>
<evidence type="ECO:0000256" key="11">
    <source>
        <dbReference type="SAM" id="MobiDB-lite"/>
    </source>
</evidence>
<organism evidence="14">
    <name type="scientific">Kitasatospora sp. CMC57</name>
    <dbReference type="NCBI Taxonomy" id="3231513"/>
    <lineage>
        <taxon>Bacteria</taxon>
        <taxon>Bacillati</taxon>
        <taxon>Actinomycetota</taxon>
        <taxon>Actinomycetes</taxon>
        <taxon>Kitasatosporales</taxon>
        <taxon>Streptomycetaceae</taxon>
        <taxon>Kitasatospora</taxon>
    </lineage>
</organism>
<dbReference type="InterPro" id="IPR014043">
    <property type="entry name" value="Acyl_transferase_dom"/>
</dbReference>
<dbReference type="InterPro" id="IPR001227">
    <property type="entry name" value="Ac_transferase_dom_sf"/>
</dbReference>
<dbReference type="InterPro" id="IPR020806">
    <property type="entry name" value="PKS_PP-bd"/>
</dbReference>
<feature type="domain" description="Carrier" evidence="12">
    <location>
        <begin position="1439"/>
        <end position="1514"/>
    </location>
</feature>
<dbReference type="PANTHER" id="PTHR43775">
    <property type="entry name" value="FATTY ACID SYNTHASE"/>
    <property type="match status" value="1"/>
</dbReference>
<dbReference type="Gene3D" id="3.30.70.250">
    <property type="entry name" value="Malonyl-CoA ACP transacylase, ACP-binding"/>
    <property type="match status" value="1"/>
</dbReference>
<comment type="similarity">
    <text evidence="2">Belongs to the ATP-dependent AMP-binding enzyme family.</text>
</comment>
<dbReference type="SMART" id="SM00827">
    <property type="entry name" value="PKS_AT"/>
    <property type="match status" value="1"/>
</dbReference>
<dbReference type="Pfam" id="PF08659">
    <property type="entry name" value="KR"/>
    <property type="match status" value="1"/>
</dbReference>
<reference evidence="14" key="1">
    <citation type="submission" date="2024-07" db="EMBL/GenBank/DDBJ databases">
        <title>Complete genome sequences of cellulolytic bacteria, Kitasatospora sp. CMC57 and Streptomyces sp. CMC78, isolated from Japanese agricultural soil.</title>
        <authorList>
            <person name="Hashimoto T."/>
            <person name="Ito M."/>
            <person name="Iwamoto M."/>
            <person name="Fukahori D."/>
            <person name="Shoda T."/>
            <person name="Sakoda M."/>
            <person name="Morohoshi T."/>
            <person name="Mitsuboshi M."/>
            <person name="Nishizawa T."/>
        </authorList>
    </citation>
    <scope>NUCLEOTIDE SEQUENCE</scope>
    <source>
        <strain evidence="14">CMC57</strain>
    </source>
</reference>
<dbReference type="Pfam" id="PF00698">
    <property type="entry name" value="Acyl_transf_1"/>
    <property type="match status" value="1"/>
</dbReference>
<comment type="cofactor">
    <cofactor evidence="1">
        <name>pantetheine 4'-phosphate</name>
        <dbReference type="ChEBI" id="CHEBI:47942"/>
    </cofactor>
</comment>
<dbReference type="Gene3D" id="3.40.366.10">
    <property type="entry name" value="Malonyl-Coenzyme A Acyl Carrier Protein, domain 2"/>
    <property type="match status" value="1"/>
</dbReference>
<evidence type="ECO:0000259" key="13">
    <source>
        <dbReference type="PROSITE" id="PS52004"/>
    </source>
</evidence>
<dbReference type="InterPro" id="IPR014030">
    <property type="entry name" value="Ketoacyl_synth_N"/>
</dbReference>
<dbReference type="InterPro" id="IPR016035">
    <property type="entry name" value="Acyl_Trfase/lysoPLipase"/>
</dbReference>
<dbReference type="InterPro" id="IPR050091">
    <property type="entry name" value="PKS_NRPS_Biosynth_Enz"/>
</dbReference>
<dbReference type="Pfam" id="PF00109">
    <property type="entry name" value="ketoacyl-synt"/>
    <property type="match status" value="1"/>
</dbReference>
<dbReference type="InterPro" id="IPR018201">
    <property type="entry name" value="Ketoacyl_synth_AS"/>
</dbReference>
<dbReference type="InterPro" id="IPR013968">
    <property type="entry name" value="PKS_KR"/>
</dbReference>
<dbReference type="RefSeq" id="WP_407990589.1">
    <property type="nucleotide sequence ID" value="NZ_AP035881.2"/>
</dbReference>
<proteinExistence type="inferred from homology"/>